<accession>A0A9D1H8W7</accession>
<sequence length="201" mass="21962">MKIRICWMALGVGLLLGCKAGPAPEEQGSGNPVIENILARKSVRAYTSRPIEQEKIDLLLRSGMAAPSGSDKRPWAFVVLQDRDRLDTLAAELPYAKMLTQAQAAIVVCGDTLASKLWREDCCAATENILLAAESMGLGAVWTAAYPYPERVEAVRRQTGLPAHIVPLCVIPMGYPRGVQTPKDKYDASKIHYGQWQANVL</sequence>
<dbReference type="InterPro" id="IPR050627">
    <property type="entry name" value="Nitroreductase/BluB"/>
</dbReference>
<dbReference type="PANTHER" id="PTHR23026">
    <property type="entry name" value="NADPH NITROREDUCTASE"/>
    <property type="match status" value="1"/>
</dbReference>
<gene>
    <name evidence="2" type="ORF">IAC44_02200</name>
</gene>
<dbReference type="Pfam" id="PF00881">
    <property type="entry name" value="Nitroreductase"/>
    <property type="match status" value="2"/>
</dbReference>
<dbReference type="EMBL" id="DVLY01000051">
    <property type="protein sequence ID" value="HIT97631.1"/>
    <property type="molecule type" value="Genomic_DNA"/>
</dbReference>
<evidence type="ECO:0000313" key="3">
    <source>
        <dbReference type="Proteomes" id="UP000824161"/>
    </source>
</evidence>
<name>A0A9D1H8W7_9FLAO</name>
<dbReference type="Gene3D" id="3.40.109.10">
    <property type="entry name" value="NADH Oxidase"/>
    <property type="match status" value="1"/>
</dbReference>
<dbReference type="SUPFAM" id="SSF55469">
    <property type="entry name" value="FMN-dependent nitroreductase-like"/>
    <property type="match status" value="1"/>
</dbReference>
<dbReference type="InterPro" id="IPR029479">
    <property type="entry name" value="Nitroreductase"/>
</dbReference>
<evidence type="ECO:0000259" key="1">
    <source>
        <dbReference type="Pfam" id="PF00881"/>
    </source>
</evidence>
<evidence type="ECO:0000313" key="2">
    <source>
        <dbReference type="EMBL" id="HIT97631.1"/>
    </source>
</evidence>
<reference evidence="2" key="2">
    <citation type="journal article" date="2021" name="PeerJ">
        <title>Extensive microbial diversity within the chicken gut microbiome revealed by metagenomics and culture.</title>
        <authorList>
            <person name="Gilroy R."/>
            <person name="Ravi A."/>
            <person name="Getino M."/>
            <person name="Pursley I."/>
            <person name="Horton D.L."/>
            <person name="Alikhan N.F."/>
            <person name="Baker D."/>
            <person name="Gharbi K."/>
            <person name="Hall N."/>
            <person name="Watson M."/>
            <person name="Adriaenssens E.M."/>
            <person name="Foster-Nyarko E."/>
            <person name="Jarju S."/>
            <person name="Secka A."/>
            <person name="Antonio M."/>
            <person name="Oren A."/>
            <person name="Chaudhuri R.R."/>
            <person name="La Ragione R."/>
            <person name="Hildebrand F."/>
            <person name="Pallen M.J."/>
        </authorList>
    </citation>
    <scope>NUCLEOTIDE SEQUENCE</scope>
    <source>
        <strain evidence="2">1383</strain>
    </source>
</reference>
<dbReference type="Proteomes" id="UP000824161">
    <property type="component" value="Unassembled WGS sequence"/>
</dbReference>
<dbReference type="GO" id="GO:0016491">
    <property type="term" value="F:oxidoreductase activity"/>
    <property type="evidence" value="ECO:0007669"/>
    <property type="project" value="InterPro"/>
</dbReference>
<proteinExistence type="predicted"/>
<reference evidence="2" key="1">
    <citation type="submission" date="2020-10" db="EMBL/GenBank/DDBJ databases">
        <authorList>
            <person name="Gilroy R."/>
        </authorList>
    </citation>
    <scope>NUCLEOTIDE SEQUENCE</scope>
    <source>
        <strain evidence="2">1383</strain>
    </source>
</reference>
<dbReference type="AlphaFoldDB" id="A0A9D1H8W7"/>
<dbReference type="PANTHER" id="PTHR23026:SF123">
    <property type="entry name" value="NAD(P)H NITROREDUCTASE RV3131-RELATED"/>
    <property type="match status" value="1"/>
</dbReference>
<dbReference type="CDD" id="cd02150">
    <property type="entry name" value="nitroreductase"/>
    <property type="match status" value="1"/>
</dbReference>
<organism evidence="2 3">
    <name type="scientific">Candidatus Merdimorpha stercoravium</name>
    <dbReference type="NCBI Taxonomy" id="2840863"/>
    <lineage>
        <taxon>Bacteria</taxon>
        <taxon>Pseudomonadati</taxon>
        <taxon>Bacteroidota</taxon>
        <taxon>Flavobacteriia</taxon>
        <taxon>Flavobacteriales</taxon>
        <taxon>Candidatus Merdimorpha</taxon>
    </lineage>
</organism>
<comment type="caution">
    <text evidence="2">The sequence shown here is derived from an EMBL/GenBank/DDBJ whole genome shotgun (WGS) entry which is preliminary data.</text>
</comment>
<dbReference type="InterPro" id="IPR000415">
    <property type="entry name" value="Nitroreductase-like"/>
</dbReference>
<dbReference type="PROSITE" id="PS51257">
    <property type="entry name" value="PROKAR_LIPOPROTEIN"/>
    <property type="match status" value="1"/>
</dbReference>
<feature type="domain" description="Nitroreductase" evidence="1">
    <location>
        <begin position="92"/>
        <end position="175"/>
    </location>
</feature>
<feature type="domain" description="Nitroreductase" evidence="1">
    <location>
        <begin position="37"/>
        <end position="90"/>
    </location>
</feature>
<protein>
    <submittedName>
        <fullName evidence="2">Nitroreductase family protein</fullName>
    </submittedName>
</protein>